<dbReference type="AlphaFoldDB" id="M2MZ76"/>
<evidence type="ECO:0000313" key="1">
    <source>
        <dbReference type="EMBL" id="EMC91625.1"/>
    </source>
</evidence>
<sequence length="57" mass="6643">MCRPSRPAESRSVFALAFHFDLSVLPRACGKPMTLCHQRWRCEAARDRSKPKRQREA</sequence>
<accession>M2MZ76</accession>
<keyword evidence="2" id="KW-1185">Reference proteome</keyword>
<proteinExistence type="predicted"/>
<reference evidence="1 2" key="1">
    <citation type="journal article" date="2012" name="PLoS Pathog.">
        <title>Diverse lifestyles and strategies of plant pathogenesis encoded in the genomes of eighteen Dothideomycetes fungi.</title>
        <authorList>
            <person name="Ohm R.A."/>
            <person name="Feau N."/>
            <person name="Henrissat B."/>
            <person name="Schoch C.L."/>
            <person name="Horwitz B.A."/>
            <person name="Barry K.W."/>
            <person name="Condon B.J."/>
            <person name="Copeland A.C."/>
            <person name="Dhillon B."/>
            <person name="Glaser F."/>
            <person name="Hesse C.N."/>
            <person name="Kosti I."/>
            <person name="LaButti K."/>
            <person name="Lindquist E.A."/>
            <person name="Lucas S."/>
            <person name="Salamov A.A."/>
            <person name="Bradshaw R.E."/>
            <person name="Ciuffetti L."/>
            <person name="Hamelin R.C."/>
            <person name="Kema G.H.J."/>
            <person name="Lawrence C."/>
            <person name="Scott J.A."/>
            <person name="Spatafora J.W."/>
            <person name="Turgeon B.G."/>
            <person name="de Wit P.J.G.M."/>
            <person name="Zhong S."/>
            <person name="Goodwin S.B."/>
            <person name="Grigoriev I.V."/>
        </authorList>
    </citation>
    <scope>NUCLEOTIDE SEQUENCE [LARGE SCALE GENOMIC DNA]</scope>
    <source>
        <strain evidence="1 2">UAMH 10762</strain>
    </source>
</reference>
<name>M2MZ76_BAUPA</name>
<dbReference type="Proteomes" id="UP000011761">
    <property type="component" value="Unassembled WGS sequence"/>
</dbReference>
<dbReference type="RefSeq" id="XP_007681138.1">
    <property type="nucleotide sequence ID" value="XM_007682948.1"/>
</dbReference>
<dbReference type="KEGG" id="bcom:BAUCODRAFT_299353"/>
<protein>
    <submittedName>
        <fullName evidence="1">Uncharacterized protein</fullName>
    </submittedName>
</protein>
<evidence type="ECO:0000313" key="2">
    <source>
        <dbReference type="Proteomes" id="UP000011761"/>
    </source>
</evidence>
<organism evidence="1 2">
    <name type="scientific">Baudoinia panamericana (strain UAMH 10762)</name>
    <name type="common">Angels' share fungus</name>
    <name type="synonym">Baudoinia compniacensis (strain UAMH 10762)</name>
    <dbReference type="NCBI Taxonomy" id="717646"/>
    <lineage>
        <taxon>Eukaryota</taxon>
        <taxon>Fungi</taxon>
        <taxon>Dikarya</taxon>
        <taxon>Ascomycota</taxon>
        <taxon>Pezizomycotina</taxon>
        <taxon>Dothideomycetes</taxon>
        <taxon>Dothideomycetidae</taxon>
        <taxon>Mycosphaerellales</taxon>
        <taxon>Teratosphaeriaceae</taxon>
        <taxon>Baudoinia</taxon>
    </lineage>
</organism>
<dbReference type="EMBL" id="KB445563">
    <property type="protein sequence ID" value="EMC91625.1"/>
    <property type="molecule type" value="Genomic_DNA"/>
</dbReference>
<dbReference type="GeneID" id="19111058"/>
<gene>
    <name evidence="1" type="ORF">BAUCODRAFT_299353</name>
</gene>
<dbReference type="HOGENOM" id="CLU_2996193_0_0_1"/>